<dbReference type="GO" id="GO:0003676">
    <property type="term" value="F:nucleic acid binding"/>
    <property type="evidence" value="ECO:0007669"/>
    <property type="project" value="InterPro"/>
</dbReference>
<comment type="caution">
    <text evidence="4">The sequence shown here is derived from an EMBL/GenBank/DDBJ whole genome shotgun (WGS) entry which is preliminary data.</text>
</comment>
<dbReference type="RefSeq" id="XP_045962115.1">
    <property type="nucleotide sequence ID" value="XM_046106894.1"/>
</dbReference>
<dbReference type="OrthoDB" id="4777753at2759"/>
<dbReference type="InterPro" id="IPR001878">
    <property type="entry name" value="Znf_CCHC"/>
</dbReference>
<dbReference type="AlphaFoldDB" id="A0A9P8UT82"/>
<evidence type="ECO:0000259" key="3">
    <source>
        <dbReference type="PROSITE" id="PS50158"/>
    </source>
</evidence>
<keyword evidence="1" id="KW-0862">Zinc</keyword>
<gene>
    <name evidence="4" type="ORF">BKA67DRAFT_656122</name>
</gene>
<dbReference type="PROSITE" id="PS50158">
    <property type="entry name" value="ZF_CCHC"/>
    <property type="match status" value="1"/>
</dbReference>
<sequence>MAPLETRKTVDNERWEMLEVLPDILRRSIELHDNGTTPVMMTENSLYNIMTAGKDEFLEITVSKVIPLNPLASEVRTSLSIPHMSPTRTESGFGNHLTSKFSVLGQRSSSDWPSSGHTSRGERPRSRVTLDTRIFLPLPDATCGNCQRPGHAVRDCIGPVDEHGEIDGCPKCNTARAHLYDDCPARDPNEDFDYIYMYRQRKPPLKSYMQWQGFLSERYQPATWPKFIPWSSQFALAQQESAFRARRMPEWLYYEYDRIGWPDAEAHYREIDPESEYLVL</sequence>
<organism evidence="4 5">
    <name type="scientific">Truncatella angustata</name>
    <dbReference type="NCBI Taxonomy" id="152316"/>
    <lineage>
        <taxon>Eukaryota</taxon>
        <taxon>Fungi</taxon>
        <taxon>Dikarya</taxon>
        <taxon>Ascomycota</taxon>
        <taxon>Pezizomycotina</taxon>
        <taxon>Sordariomycetes</taxon>
        <taxon>Xylariomycetidae</taxon>
        <taxon>Amphisphaeriales</taxon>
        <taxon>Sporocadaceae</taxon>
        <taxon>Truncatella</taxon>
    </lineage>
</organism>
<keyword evidence="1" id="KW-0479">Metal-binding</keyword>
<evidence type="ECO:0000313" key="5">
    <source>
        <dbReference type="Proteomes" id="UP000758603"/>
    </source>
</evidence>
<dbReference type="InterPro" id="IPR036875">
    <property type="entry name" value="Znf_CCHC_sf"/>
</dbReference>
<name>A0A9P8UT82_9PEZI</name>
<accession>A0A9P8UT82</accession>
<protein>
    <recommendedName>
        <fullName evidence="3">CCHC-type domain-containing protein</fullName>
    </recommendedName>
</protein>
<evidence type="ECO:0000256" key="2">
    <source>
        <dbReference type="SAM" id="MobiDB-lite"/>
    </source>
</evidence>
<keyword evidence="1" id="KW-0863">Zinc-finger</keyword>
<dbReference type="Proteomes" id="UP000758603">
    <property type="component" value="Unassembled WGS sequence"/>
</dbReference>
<dbReference type="EMBL" id="JAGPXC010000002">
    <property type="protein sequence ID" value="KAH6657881.1"/>
    <property type="molecule type" value="Genomic_DNA"/>
</dbReference>
<dbReference type="SUPFAM" id="SSF57756">
    <property type="entry name" value="Retrovirus zinc finger-like domains"/>
    <property type="match status" value="1"/>
</dbReference>
<reference evidence="4" key="1">
    <citation type="journal article" date="2021" name="Nat. Commun.">
        <title>Genetic determinants of endophytism in the Arabidopsis root mycobiome.</title>
        <authorList>
            <person name="Mesny F."/>
            <person name="Miyauchi S."/>
            <person name="Thiergart T."/>
            <person name="Pickel B."/>
            <person name="Atanasova L."/>
            <person name="Karlsson M."/>
            <person name="Huettel B."/>
            <person name="Barry K.W."/>
            <person name="Haridas S."/>
            <person name="Chen C."/>
            <person name="Bauer D."/>
            <person name="Andreopoulos W."/>
            <person name="Pangilinan J."/>
            <person name="LaButti K."/>
            <person name="Riley R."/>
            <person name="Lipzen A."/>
            <person name="Clum A."/>
            <person name="Drula E."/>
            <person name="Henrissat B."/>
            <person name="Kohler A."/>
            <person name="Grigoriev I.V."/>
            <person name="Martin F.M."/>
            <person name="Hacquard S."/>
        </authorList>
    </citation>
    <scope>NUCLEOTIDE SEQUENCE</scope>
    <source>
        <strain evidence="4">MPI-SDFR-AT-0073</strain>
    </source>
</reference>
<dbReference type="Gene3D" id="4.10.60.10">
    <property type="entry name" value="Zinc finger, CCHC-type"/>
    <property type="match status" value="1"/>
</dbReference>
<dbReference type="GO" id="GO:0008270">
    <property type="term" value="F:zinc ion binding"/>
    <property type="evidence" value="ECO:0007669"/>
    <property type="project" value="UniProtKB-KW"/>
</dbReference>
<feature type="domain" description="CCHC-type" evidence="3">
    <location>
        <begin position="143"/>
        <end position="156"/>
    </location>
</feature>
<proteinExistence type="predicted"/>
<dbReference type="GeneID" id="70135785"/>
<keyword evidence="5" id="KW-1185">Reference proteome</keyword>
<feature type="region of interest" description="Disordered" evidence="2">
    <location>
        <begin position="105"/>
        <end position="126"/>
    </location>
</feature>
<evidence type="ECO:0000256" key="1">
    <source>
        <dbReference type="PROSITE-ProRule" id="PRU00047"/>
    </source>
</evidence>
<evidence type="ECO:0000313" key="4">
    <source>
        <dbReference type="EMBL" id="KAH6657881.1"/>
    </source>
</evidence>
<feature type="compositionally biased region" description="Polar residues" evidence="2">
    <location>
        <begin position="105"/>
        <end position="118"/>
    </location>
</feature>